<feature type="chain" id="PRO_5002711419" description="RGS domain-containing protein" evidence="2">
    <location>
        <begin position="25"/>
        <end position="520"/>
    </location>
</feature>
<keyword evidence="4" id="KW-1185">Reference proteome</keyword>
<keyword evidence="1" id="KW-0812">Transmembrane</keyword>
<evidence type="ECO:0000256" key="2">
    <source>
        <dbReference type="SAM" id="SignalP"/>
    </source>
</evidence>
<protein>
    <recommendedName>
        <fullName evidence="5">RGS domain-containing protein</fullName>
    </recommendedName>
</protein>
<feature type="signal peptide" evidence="2">
    <location>
        <begin position="1"/>
        <end position="24"/>
    </location>
</feature>
<feature type="non-terminal residue" evidence="3">
    <location>
        <position position="520"/>
    </location>
</feature>
<feature type="non-terminal residue" evidence="3">
    <location>
        <position position="1"/>
    </location>
</feature>
<evidence type="ECO:0000313" key="3">
    <source>
        <dbReference type="EMBL" id="EDO46899.1"/>
    </source>
</evidence>
<dbReference type="HOGENOM" id="CLU_524392_0_0_1"/>
<dbReference type="AlphaFoldDB" id="A7RNR8"/>
<feature type="transmembrane region" description="Helical" evidence="1">
    <location>
        <begin position="295"/>
        <end position="313"/>
    </location>
</feature>
<feature type="transmembrane region" description="Helical" evidence="1">
    <location>
        <begin position="333"/>
        <end position="358"/>
    </location>
</feature>
<dbReference type="InParanoid" id="A7RNR8"/>
<evidence type="ECO:0008006" key="5">
    <source>
        <dbReference type="Google" id="ProtNLM"/>
    </source>
</evidence>
<proteinExistence type="predicted"/>
<reference evidence="3 4" key="1">
    <citation type="journal article" date="2007" name="Science">
        <title>Sea anemone genome reveals ancestral eumetazoan gene repertoire and genomic organization.</title>
        <authorList>
            <person name="Putnam N.H."/>
            <person name="Srivastava M."/>
            <person name="Hellsten U."/>
            <person name="Dirks B."/>
            <person name="Chapman J."/>
            <person name="Salamov A."/>
            <person name="Terry A."/>
            <person name="Shapiro H."/>
            <person name="Lindquist E."/>
            <person name="Kapitonov V.V."/>
            <person name="Jurka J."/>
            <person name="Genikhovich G."/>
            <person name="Grigoriev I.V."/>
            <person name="Lucas S.M."/>
            <person name="Steele R.E."/>
            <person name="Finnerty J.R."/>
            <person name="Technau U."/>
            <person name="Martindale M.Q."/>
            <person name="Rokhsar D.S."/>
        </authorList>
    </citation>
    <scope>NUCLEOTIDE SEQUENCE [LARGE SCALE GENOMIC DNA]</scope>
    <source>
        <strain evidence="4">CH2 X CH6</strain>
    </source>
</reference>
<dbReference type="eggNOG" id="ENOG502QUQ3">
    <property type="taxonomic scope" value="Eukaryota"/>
</dbReference>
<accession>A7RNR8</accession>
<dbReference type="Proteomes" id="UP000001593">
    <property type="component" value="Unassembled WGS sequence"/>
</dbReference>
<name>A7RNR8_NEMVE</name>
<dbReference type="STRING" id="45351.A7RNR8"/>
<keyword evidence="2" id="KW-0732">Signal</keyword>
<dbReference type="PhylomeDB" id="A7RNR8"/>
<evidence type="ECO:0000256" key="1">
    <source>
        <dbReference type="SAM" id="Phobius"/>
    </source>
</evidence>
<feature type="transmembrane region" description="Helical" evidence="1">
    <location>
        <begin position="235"/>
        <end position="258"/>
    </location>
</feature>
<feature type="transmembrane region" description="Helical" evidence="1">
    <location>
        <begin position="270"/>
        <end position="288"/>
    </location>
</feature>
<dbReference type="EMBL" id="DS469523">
    <property type="protein sequence ID" value="EDO46899.1"/>
    <property type="molecule type" value="Genomic_DNA"/>
</dbReference>
<feature type="transmembrane region" description="Helical" evidence="1">
    <location>
        <begin position="163"/>
        <end position="182"/>
    </location>
</feature>
<sequence>DAVILLVQHLQIFALFLVMSERWGYPRDFIRHLRYIFFVNLDVWEYLKVSKIFSSTYTGSATGFVPSSVLPFTYQYYFIAWVAFIFVVCMTFLGAYLYVLHKRPLYMLLHIARMKRVFCVTVQLMCMPVGIAVARVFHCRRDDQGVVIWNADNDLQCWSMPHYIYVAVALLIGLLLFIAYPINLIRKTRGQVISFNPEKHEGYLQLKEAEYNQGLDILWAVGQFHLFSSFRRMWIYYRPIMFFLKFFLLCFFGASTYYTKTTTKAEKLYLSIPIVLSFVVIMFVMLCLPFRIRSFNFMIIFSLLMNIANAYFGCVVEEYQNDSMVSSLVVHPYPLYALITVNGLWTVVAMAWVIYLLLRYYQVVGQGRPLWPMLSKDGKSMDGETKKYMQAVLRGRHILEKALSSPAIFAPVHELERQIHIINAYCREAEYLEDPTFESLWDLLDELIEAHRALSPQSLFSQSNKKSVRETAKEFMKMMPQMRKRLDQREYDFILMSPLKKRMLLKMYVLGAFVNGRCDK</sequence>
<dbReference type="OMA" id="SFRRMWI"/>
<gene>
    <name evidence="3" type="ORF">NEMVEDRAFT_v1g60575</name>
</gene>
<evidence type="ECO:0000313" key="4">
    <source>
        <dbReference type="Proteomes" id="UP000001593"/>
    </source>
</evidence>
<keyword evidence="1" id="KW-1133">Transmembrane helix</keyword>
<feature type="transmembrane region" description="Helical" evidence="1">
    <location>
        <begin position="117"/>
        <end position="137"/>
    </location>
</feature>
<feature type="transmembrane region" description="Helical" evidence="1">
    <location>
        <begin position="74"/>
        <end position="97"/>
    </location>
</feature>
<organism evidence="3 4">
    <name type="scientific">Nematostella vectensis</name>
    <name type="common">Starlet sea anemone</name>
    <dbReference type="NCBI Taxonomy" id="45351"/>
    <lineage>
        <taxon>Eukaryota</taxon>
        <taxon>Metazoa</taxon>
        <taxon>Cnidaria</taxon>
        <taxon>Anthozoa</taxon>
        <taxon>Hexacorallia</taxon>
        <taxon>Actiniaria</taxon>
        <taxon>Edwardsiidae</taxon>
        <taxon>Nematostella</taxon>
    </lineage>
</organism>
<keyword evidence="1" id="KW-0472">Membrane</keyword>